<proteinExistence type="predicted"/>
<dbReference type="Pfam" id="PF13499">
    <property type="entry name" value="EF-hand_7"/>
    <property type="match status" value="2"/>
</dbReference>
<organism evidence="4 5">
    <name type="scientific">Dimorphilus gyrociliatus</name>
    <dbReference type="NCBI Taxonomy" id="2664684"/>
    <lineage>
        <taxon>Eukaryota</taxon>
        <taxon>Metazoa</taxon>
        <taxon>Spiralia</taxon>
        <taxon>Lophotrochozoa</taxon>
        <taxon>Annelida</taxon>
        <taxon>Polychaeta</taxon>
        <taxon>Polychaeta incertae sedis</taxon>
        <taxon>Dinophilidae</taxon>
        <taxon>Dimorphilus</taxon>
    </lineage>
</organism>
<dbReference type="InterPro" id="IPR050230">
    <property type="entry name" value="CALM/Myosin/TropC-like"/>
</dbReference>
<dbReference type="PROSITE" id="PS00018">
    <property type="entry name" value="EF_HAND_1"/>
    <property type="match status" value="1"/>
</dbReference>
<feature type="domain" description="EF-hand" evidence="3">
    <location>
        <begin position="82"/>
        <end position="117"/>
    </location>
</feature>
<dbReference type="GO" id="GO:0005509">
    <property type="term" value="F:calcium ion binding"/>
    <property type="evidence" value="ECO:0007669"/>
    <property type="project" value="InterPro"/>
</dbReference>
<accession>A0A7I8W6W1</accession>
<dbReference type="Gene3D" id="1.10.238.10">
    <property type="entry name" value="EF-hand"/>
    <property type="match status" value="2"/>
</dbReference>
<dbReference type="SMART" id="SM00054">
    <property type="entry name" value="EFh"/>
    <property type="match status" value="3"/>
</dbReference>
<dbReference type="CDD" id="cd00051">
    <property type="entry name" value="EFh"/>
    <property type="match status" value="1"/>
</dbReference>
<dbReference type="PANTHER" id="PTHR23048">
    <property type="entry name" value="MYOSIN LIGHT CHAIN 1, 3"/>
    <property type="match status" value="1"/>
</dbReference>
<sequence>MTEIKLTDAQLKGCQEAFLQHDKRDQKKIKTGDISSAMKDLGHSIKSDWLEKFEDEIDTEGTGFIEFEEFCDIVKRKMQEEEDERELKEIFRVLDKEKKGEVDVNELRWILKSLGDDLTEEDIDDMIADVDTDGSGWVDYEEFAKLMLGD</sequence>
<evidence type="ECO:0000259" key="3">
    <source>
        <dbReference type="PROSITE" id="PS50222"/>
    </source>
</evidence>
<reference evidence="4 5" key="1">
    <citation type="submission" date="2020-08" db="EMBL/GenBank/DDBJ databases">
        <authorList>
            <person name="Hejnol A."/>
        </authorList>
    </citation>
    <scope>NUCLEOTIDE SEQUENCE [LARGE SCALE GENOMIC DNA]</scope>
</reference>
<dbReference type="SUPFAM" id="SSF47473">
    <property type="entry name" value="EF-hand"/>
    <property type="match status" value="1"/>
</dbReference>
<evidence type="ECO:0000313" key="5">
    <source>
        <dbReference type="Proteomes" id="UP000549394"/>
    </source>
</evidence>
<dbReference type="InterPro" id="IPR018247">
    <property type="entry name" value="EF_Hand_1_Ca_BS"/>
</dbReference>
<dbReference type="AlphaFoldDB" id="A0A7I8W6W1"/>
<evidence type="ECO:0000256" key="1">
    <source>
        <dbReference type="ARBA" id="ARBA00022737"/>
    </source>
</evidence>
<dbReference type="InterPro" id="IPR002048">
    <property type="entry name" value="EF_hand_dom"/>
</dbReference>
<comment type="caution">
    <text evidence="4">The sequence shown here is derived from an EMBL/GenBank/DDBJ whole genome shotgun (WGS) entry which is preliminary data.</text>
</comment>
<evidence type="ECO:0000313" key="4">
    <source>
        <dbReference type="EMBL" id="CAD5123643.1"/>
    </source>
</evidence>
<dbReference type="Proteomes" id="UP000549394">
    <property type="component" value="Unassembled WGS sequence"/>
</dbReference>
<name>A0A7I8W6W1_9ANNE</name>
<dbReference type="GO" id="GO:0016460">
    <property type="term" value="C:myosin II complex"/>
    <property type="evidence" value="ECO:0007669"/>
    <property type="project" value="TreeGrafter"/>
</dbReference>
<dbReference type="FunFam" id="1.10.238.10:FF:000001">
    <property type="entry name" value="Calmodulin 1"/>
    <property type="match status" value="1"/>
</dbReference>
<dbReference type="EMBL" id="CAJFCJ010000019">
    <property type="protein sequence ID" value="CAD5123643.1"/>
    <property type="molecule type" value="Genomic_DNA"/>
</dbReference>
<dbReference type="PANTHER" id="PTHR23048:SF0">
    <property type="entry name" value="CALMODULIN LIKE 3"/>
    <property type="match status" value="1"/>
</dbReference>
<feature type="domain" description="EF-hand" evidence="3">
    <location>
        <begin position="118"/>
        <end position="150"/>
    </location>
</feature>
<evidence type="ECO:0000256" key="2">
    <source>
        <dbReference type="ARBA" id="ARBA00022837"/>
    </source>
</evidence>
<protein>
    <submittedName>
        <fullName evidence="4">DgyrCDS11969</fullName>
    </submittedName>
</protein>
<gene>
    <name evidence="4" type="ORF">DGYR_LOCUS11305</name>
</gene>
<dbReference type="PROSITE" id="PS50222">
    <property type="entry name" value="EF_HAND_2"/>
    <property type="match status" value="3"/>
</dbReference>
<keyword evidence="2" id="KW-0106">Calcium</keyword>
<feature type="domain" description="EF-hand" evidence="3">
    <location>
        <begin position="45"/>
        <end position="80"/>
    </location>
</feature>
<keyword evidence="1" id="KW-0677">Repeat</keyword>
<dbReference type="InterPro" id="IPR011992">
    <property type="entry name" value="EF-hand-dom_pair"/>
</dbReference>
<keyword evidence="5" id="KW-1185">Reference proteome</keyword>
<dbReference type="OrthoDB" id="26525at2759"/>